<comment type="caution">
    <text evidence="2">The sequence shown here is derived from an EMBL/GenBank/DDBJ whole genome shotgun (WGS) entry which is preliminary data.</text>
</comment>
<name>S4GX83_9BIFI</name>
<feature type="compositionally biased region" description="Basic residues" evidence="1">
    <location>
        <begin position="28"/>
        <end position="41"/>
    </location>
</feature>
<evidence type="ECO:0000313" key="2">
    <source>
        <dbReference type="EMBL" id="EPI50510.1"/>
    </source>
</evidence>
<dbReference type="EMBL" id="ATJO01000064">
    <property type="protein sequence ID" value="EPI50510.1"/>
    <property type="molecule type" value="Genomic_DNA"/>
</dbReference>
<dbReference type="AlphaFoldDB" id="S4GX83"/>
<proteinExistence type="predicted"/>
<sequence>MIGISVSIPTVEVSRSDKEVKSRDIAEHKHRRSNNRKIKSV</sequence>
<evidence type="ECO:0000313" key="3">
    <source>
        <dbReference type="Proteomes" id="UP000014601"/>
    </source>
</evidence>
<dbReference type="HOGENOM" id="CLU_3270598_0_0_11"/>
<dbReference type="Proteomes" id="UP000014601">
    <property type="component" value="Unassembled WGS sequence"/>
</dbReference>
<feature type="region of interest" description="Disordered" evidence="1">
    <location>
        <begin position="13"/>
        <end position="41"/>
    </location>
</feature>
<protein>
    <submittedName>
        <fullName evidence="2">Uncharacterized protein</fullName>
    </submittedName>
</protein>
<gene>
    <name evidence="2" type="ORF">HMPREF1576_00803</name>
</gene>
<accession>S4GX83</accession>
<dbReference type="PATRIC" id="fig|1261061.4.peg.702"/>
<evidence type="ECO:0000256" key="1">
    <source>
        <dbReference type="SAM" id="MobiDB-lite"/>
    </source>
</evidence>
<feature type="compositionally biased region" description="Basic and acidic residues" evidence="1">
    <location>
        <begin position="14"/>
        <end position="27"/>
    </location>
</feature>
<reference evidence="2 3" key="1">
    <citation type="submission" date="2013-06" db="EMBL/GenBank/DDBJ databases">
        <authorList>
            <person name="Weinstock G."/>
            <person name="Sodergren E."/>
            <person name="Lobos E.A."/>
            <person name="Fulton L."/>
            <person name="Fulton R."/>
            <person name="Courtney L."/>
            <person name="Fronick C."/>
            <person name="O'Laughlin M."/>
            <person name="Godfrey J."/>
            <person name="Wilson R.M."/>
            <person name="Miner T."/>
            <person name="Farmer C."/>
            <person name="Delehaunty K."/>
            <person name="Cordes M."/>
            <person name="Minx P."/>
            <person name="Tomlinson C."/>
            <person name="Chen J."/>
            <person name="Wollam A."/>
            <person name="Pepin K.H."/>
            <person name="Bhonagiri V."/>
            <person name="Zhang X."/>
            <person name="Warren W."/>
            <person name="Mitreva M."/>
            <person name="Mardis E.R."/>
            <person name="Wilson R.K."/>
        </authorList>
    </citation>
    <scope>NUCLEOTIDE SEQUENCE [LARGE SCALE GENOMIC DNA]</scope>
    <source>
        <strain evidence="2 3">JCP7719</strain>
    </source>
</reference>
<organism evidence="2 3">
    <name type="scientific">Gardnerella pickettii JCP7719</name>
    <dbReference type="NCBI Taxonomy" id="1261061"/>
    <lineage>
        <taxon>Bacteria</taxon>
        <taxon>Bacillati</taxon>
        <taxon>Actinomycetota</taxon>
        <taxon>Actinomycetes</taxon>
        <taxon>Bifidobacteriales</taxon>
        <taxon>Bifidobacteriaceae</taxon>
        <taxon>Gardnerella</taxon>
        <taxon>Gardnerella pickettii</taxon>
    </lineage>
</organism>